<accession>X1I8G9</accession>
<proteinExistence type="predicted"/>
<comment type="caution">
    <text evidence="2">The sequence shown here is derived from an EMBL/GenBank/DDBJ whole genome shotgun (WGS) entry which is preliminary data.</text>
</comment>
<evidence type="ECO:0008006" key="3">
    <source>
        <dbReference type="Google" id="ProtNLM"/>
    </source>
</evidence>
<sequence>GIFHSLTFGLQIAGLAVPREFILMLPYVAVIAVLCILARNTRLPGAFCLPYERE</sequence>
<reference evidence="2" key="1">
    <citation type="journal article" date="2014" name="Front. Microbiol.">
        <title>High frequency of phylogenetically diverse reductive dehalogenase-homologous genes in deep subseafloor sedimentary metagenomes.</title>
        <authorList>
            <person name="Kawai M."/>
            <person name="Futagami T."/>
            <person name="Toyoda A."/>
            <person name="Takaki Y."/>
            <person name="Nishi S."/>
            <person name="Hori S."/>
            <person name="Arai W."/>
            <person name="Tsubouchi T."/>
            <person name="Morono Y."/>
            <person name="Uchiyama I."/>
            <person name="Ito T."/>
            <person name="Fujiyama A."/>
            <person name="Inagaki F."/>
            <person name="Takami H."/>
        </authorList>
    </citation>
    <scope>NUCLEOTIDE SEQUENCE</scope>
    <source>
        <strain evidence="2">Expedition CK06-06</strain>
    </source>
</reference>
<feature type="non-terminal residue" evidence="2">
    <location>
        <position position="1"/>
    </location>
</feature>
<dbReference type="AlphaFoldDB" id="X1I8G9"/>
<organism evidence="2">
    <name type="scientific">marine sediment metagenome</name>
    <dbReference type="NCBI Taxonomy" id="412755"/>
    <lineage>
        <taxon>unclassified sequences</taxon>
        <taxon>metagenomes</taxon>
        <taxon>ecological metagenomes</taxon>
    </lineage>
</organism>
<evidence type="ECO:0000313" key="2">
    <source>
        <dbReference type="EMBL" id="GAH77962.1"/>
    </source>
</evidence>
<keyword evidence="1" id="KW-0472">Membrane</keyword>
<keyword evidence="1" id="KW-1133">Transmembrane helix</keyword>
<feature type="transmembrane region" description="Helical" evidence="1">
    <location>
        <begin position="21"/>
        <end position="38"/>
    </location>
</feature>
<dbReference type="EMBL" id="BARU01043107">
    <property type="protein sequence ID" value="GAH77962.1"/>
    <property type="molecule type" value="Genomic_DNA"/>
</dbReference>
<gene>
    <name evidence="2" type="ORF">S03H2_66078</name>
</gene>
<evidence type="ECO:0000256" key="1">
    <source>
        <dbReference type="SAM" id="Phobius"/>
    </source>
</evidence>
<name>X1I8G9_9ZZZZ</name>
<protein>
    <recommendedName>
        <fullName evidence="3">ABC transporter permease</fullName>
    </recommendedName>
</protein>
<keyword evidence="1" id="KW-0812">Transmembrane</keyword>